<comment type="caution">
    <text evidence="2">The sequence shown here is derived from an EMBL/GenBank/DDBJ whole genome shotgun (WGS) entry which is preliminary data.</text>
</comment>
<name>A0AAV9SYY0_9PEZI</name>
<dbReference type="AlphaFoldDB" id="A0AAV9SYY0"/>
<dbReference type="EMBL" id="JASAOK010000047">
    <property type="protein sequence ID" value="KAK6209971.1"/>
    <property type="molecule type" value="Genomic_DNA"/>
</dbReference>
<dbReference type="Pfam" id="PF06985">
    <property type="entry name" value="HET"/>
    <property type="match status" value="1"/>
</dbReference>
<reference evidence="2 3" key="1">
    <citation type="submission" date="2023-04" db="EMBL/GenBank/DDBJ databases">
        <title>Colletotrichum tabacum stain YC1 causing leaf anthracnose on Nicotiana tabacum(L.) cv.</title>
        <authorList>
            <person name="Ji Z."/>
            <person name="Wang M."/>
            <person name="Zhang J."/>
            <person name="Wang N."/>
            <person name="Zhou Z."/>
        </authorList>
    </citation>
    <scope>NUCLEOTIDE SEQUENCE [LARGE SCALE GENOMIC DNA]</scope>
    <source>
        <strain evidence="2 3">YC1</strain>
    </source>
</reference>
<evidence type="ECO:0000259" key="1">
    <source>
        <dbReference type="Pfam" id="PF06985"/>
    </source>
</evidence>
<evidence type="ECO:0000313" key="3">
    <source>
        <dbReference type="Proteomes" id="UP001327957"/>
    </source>
</evidence>
<dbReference type="Pfam" id="PF26639">
    <property type="entry name" value="Het-6_barrel"/>
    <property type="match status" value="1"/>
</dbReference>
<keyword evidence="3" id="KW-1185">Reference proteome</keyword>
<gene>
    <name evidence="2" type="ORF">QIS74_11555</name>
</gene>
<evidence type="ECO:0000313" key="2">
    <source>
        <dbReference type="EMBL" id="KAK6209971.1"/>
    </source>
</evidence>
<dbReference type="PANTHER" id="PTHR24148:SF73">
    <property type="entry name" value="HET DOMAIN PROTEIN (AFU_ORTHOLOGUE AFUA_8G01020)"/>
    <property type="match status" value="1"/>
</dbReference>
<dbReference type="InterPro" id="IPR052895">
    <property type="entry name" value="HetReg/Transcr_Mod"/>
</dbReference>
<dbReference type="Proteomes" id="UP001327957">
    <property type="component" value="Unassembled WGS sequence"/>
</dbReference>
<proteinExistence type="predicted"/>
<accession>A0AAV9SYY0</accession>
<sequence length="651" mass="72331">MADQHQNQNQNQNQTTAFHLQYRALNPDDKEIRLIEVDPLDVQQDFSRDSDHQPVVRCRLKHVSLNDGACSYTALSYCWGDPRMTKPIVIDGQEVQVTTNLESALRHLAVERWSDADLGQSLWVDAICIDQQNEAERAQQVALMKDIFRNAHQTFLWLGPATADSGLAMDSLRRMSRSTASIGQHFNTWSRFPFADVSSGSDPLLVSIRGILDATLAELCLDDFARLKALSALFDRPWFRRVWVIQERVLSLHSVVCCGREWIEWEWFRQGFWLLCGVRDNLNIVGSGTGRPDSAALATFLTTAMNRVIPVSFTRPNSSLLVLFSLLSGMAAKAQLQASDRRDYVFAILSLIDLSRSPLIVADYTKDWAAVRIEVAKACLIYYGPGFLSFAGLGQGVLTEDLPSLGGQNVPSWAPDWSSPNLPQPLSIPSMFVVRGQNRQRAYSTLPGLAQNLPLTFSADGRLSLDAFHLDNIARLGNLFPEADDFADDTARVTALYIWLQDLEATLLPRANQVYRDAEAVKGALWRTPVADRAFAYNWETERASDETFSAYRALRAGDIGEGVKYANIASVKLLRRRPFLCSAGFLGLGPVGMSVGDSVWAVPGADVPMVFRPGGDGRFSVVGEAYVHGIMDGELLPLLPMMELQKIDLN</sequence>
<organism evidence="2 3">
    <name type="scientific">Colletotrichum tabaci</name>
    <dbReference type="NCBI Taxonomy" id="1209068"/>
    <lineage>
        <taxon>Eukaryota</taxon>
        <taxon>Fungi</taxon>
        <taxon>Dikarya</taxon>
        <taxon>Ascomycota</taxon>
        <taxon>Pezizomycotina</taxon>
        <taxon>Sordariomycetes</taxon>
        <taxon>Hypocreomycetidae</taxon>
        <taxon>Glomerellales</taxon>
        <taxon>Glomerellaceae</taxon>
        <taxon>Colletotrichum</taxon>
        <taxon>Colletotrichum destructivum species complex</taxon>
    </lineage>
</organism>
<protein>
    <recommendedName>
        <fullName evidence="1">Heterokaryon incompatibility domain-containing protein</fullName>
    </recommendedName>
</protein>
<dbReference type="PANTHER" id="PTHR24148">
    <property type="entry name" value="ANKYRIN REPEAT DOMAIN-CONTAINING PROTEIN 39 HOMOLOG-RELATED"/>
    <property type="match status" value="1"/>
</dbReference>
<dbReference type="InterPro" id="IPR010730">
    <property type="entry name" value="HET"/>
</dbReference>
<feature type="domain" description="Heterokaryon incompatibility" evidence="1">
    <location>
        <begin position="72"/>
        <end position="247"/>
    </location>
</feature>